<dbReference type="InterPro" id="IPR008993">
    <property type="entry name" value="TIMP-like_OB-fold"/>
</dbReference>
<dbReference type="SUPFAM" id="SSF63501">
    <property type="entry name" value="Frizzled cysteine-rich domain"/>
    <property type="match status" value="1"/>
</dbReference>
<keyword evidence="7" id="KW-0221">Differentiation</keyword>
<name>T1E103_9PLAT</name>
<feature type="domain" description="FZ" evidence="11">
    <location>
        <begin position="30"/>
        <end position="152"/>
    </location>
</feature>
<dbReference type="Gene3D" id="2.40.50.120">
    <property type="match status" value="1"/>
</dbReference>
<evidence type="ECO:0000256" key="2">
    <source>
        <dbReference type="ARBA" id="ARBA00010054"/>
    </source>
</evidence>
<comment type="similarity">
    <text evidence="2">Belongs to the secreted frizzled-related protein (sFRP) family.</text>
</comment>
<reference evidence="13" key="1">
    <citation type="submission" date="2013-06" db="EMBL/GenBank/DDBJ databases">
        <title>Reactivating head regrowth in a regeneration deficient planarian species.</title>
        <authorList>
            <person name="Liu S.-Y."/>
            <person name="Brandl H."/>
            <person name="Henry I."/>
            <person name="Rink J."/>
        </authorList>
    </citation>
    <scope>NUCLEOTIDE SEQUENCE</scope>
</reference>
<keyword evidence="6 10" id="KW-0732">Signal</keyword>
<dbReference type="GO" id="GO:0030154">
    <property type="term" value="P:cell differentiation"/>
    <property type="evidence" value="ECO:0007669"/>
    <property type="project" value="UniProtKB-KW"/>
</dbReference>
<dbReference type="GO" id="GO:0017147">
    <property type="term" value="F:Wnt-protein binding"/>
    <property type="evidence" value="ECO:0007669"/>
    <property type="project" value="TreeGrafter"/>
</dbReference>
<dbReference type="InterPro" id="IPR001134">
    <property type="entry name" value="Netrin_domain"/>
</dbReference>
<dbReference type="FunFam" id="1.10.2000.10:FF:000001">
    <property type="entry name" value="secreted frizzled-related protein 2"/>
    <property type="match status" value="1"/>
</dbReference>
<evidence type="ECO:0000256" key="10">
    <source>
        <dbReference type="SAM" id="SignalP"/>
    </source>
</evidence>
<keyword evidence="8 9" id="KW-1015">Disulfide bond</keyword>
<dbReference type="AlphaFoldDB" id="T1E103"/>
<evidence type="ECO:0000256" key="9">
    <source>
        <dbReference type="PROSITE-ProRule" id="PRU00090"/>
    </source>
</evidence>
<protein>
    <submittedName>
        <fullName evidence="13">SFRP-1</fullName>
    </submittedName>
</protein>
<accession>T1E103</accession>
<evidence type="ECO:0000256" key="1">
    <source>
        <dbReference type="ARBA" id="ARBA00004613"/>
    </source>
</evidence>
<dbReference type="PANTHER" id="PTHR11309">
    <property type="entry name" value="FRIZZLED"/>
    <property type="match status" value="1"/>
</dbReference>
<dbReference type="InterPro" id="IPR020067">
    <property type="entry name" value="Frizzled_dom"/>
</dbReference>
<dbReference type="InterPro" id="IPR036790">
    <property type="entry name" value="Frizzled_dom_sf"/>
</dbReference>
<sequence length="345" mass="40335">MSIFFLLIFLLFNYNINCFLGDWQQFQNGYSTEQCYRIPENLTLCNNVGYKRMILPNYIQHEYLDETVQHSKVWIGLVNSQCHEDIRKFLCSLYAPVCINNMRIQKVPPCNELCIRVKEACLPSMKLFGFEWPNIMKCSLFPSVKNSLCIPSTISKGKKCRTCVKGASYEIMANKFCLSTIVIRAKIKKIKSLEGNGFKIQLSPKSKFIKFQSNLTQNSIKIFLHCNCSKLKFEEKAYKGKWLIMANVINNQTTVNFLTKWKKRNVNFRNSINVLRKFGNELCRLNLPNNSDGRTSMLKRYLAYAKMNEITKFKNRKNRNNRSDNRKRIVRELQNKKDGLSELNA</sequence>
<dbReference type="GO" id="GO:0035567">
    <property type="term" value="P:non-canonical Wnt signaling pathway"/>
    <property type="evidence" value="ECO:0007669"/>
    <property type="project" value="TreeGrafter"/>
</dbReference>
<evidence type="ECO:0000259" key="11">
    <source>
        <dbReference type="PROSITE" id="PS50038"/>
    </source>
</evidence>
<evidence type="ECO:0000256" key="5">
    <source>
        <dbReference type="ARBA" id="ARBA00022687"/>
    </source>
</evidence>
<evidence type="ECO:0000256" key="3">
    <source>
        <dbReference type="ARBA" id="ARBA00022473"/>
    </source>
</evidence>
<dbReference type="SMART" id="SM00063">
    <property type="entry name" value="FRI"/>
    <property type="match status" value="1"/>
</dbReference>
<dbReference type="EMBL" id="GAKU01000054">
    <property type="protein sequence ID" value="JAA92583.1"/>
    <property type="molecule type" value="mRNA"/>
</dbReference>
<feature type="disulfide bond" evidence="9">
    <location>
        <begin position="114"/>
        <end position="138"/>
    </location>
</feature>
<feature type="chain" id="PRO_5004587112" evidence="10">
    <location>
        <begin position="19"/>
        <end position="345"/>
    </location>
</feature>
<evidence type="ECO:0000259" key="12">
    <source>
        <dbReference type="PROSITE" id="PS50189"/>
    </source>
</evidence>
<dbReference type="Gene3D" id="1.10.2000.10">
    <property type="entry name" value="Frizzled cysteine-rich domain"/>
    <property type="match status" value="1"/>
</dbReference>
<keyword evidence="3" id="KW-0217">Developmental protein</keyword>
<evidence type="ECO:0000313" key="13">
    <source>
        <dbReference type="EMBL" id="JAA92583.1"/>
    </source>
</evidence>
<organism evidence="13">
    <name type="scientific">Dendrocoelum lacteum</name>
    <dbReference type="NCBI Taxonomy" id="27895"/>
    <lineage>
        <taxon>Eukaryota</taxon>
        <taxon>Metazoa</taxon>
        <taxon>Spiralia</taxon>
        <taxon>Lophotrochozoa</taxon>
        <taxon>Platyhelminthes</taxon>
        <taxon>Rhabditophora</taxon>
        <taxon>Seriata</taxon>
        <taxon>Tricladida</taxon>
        <taxon>Continenticola</taxon>
        <taxon>Planarioidea</taxon>
        <taxon>Dendrocoelidae</taxon>
        <taxon>Dendrocoelum</taxon>
    </lineage>
</organism>
<dbReference type="PANTHER" id="PTHR11309:SF148">
    <property type="entry name" value="SECRETED FRIZZLED-RELATED PROTEIN 1"/>
    <property type="match status" value="1"/>
</dbReference>
<keyword evidence="5" id="KW-0879">Wnt signaling pathway</keyword>
<comment type="caution">
    <text evidence="9">Lacks conserved residue(s) required for the propagation of feature annotation.</text>
</comment>
<dbReference type="GO" id="GO:0005615">
    <property type="term" value="C:extracellular space"/>
    <property type="evidence" value="ECO:0007669"/>
    <property type="project" value="TreeGrafter"/>
</dbReference>
<dbReference type="InterPro" id="IPR015526">
    <property type="entry name" value="Frizzled/SFRP"/>
</dbReference>
<dbReference type="PROSITE" id="PS50189">
    <property type="entry name" value="NTR"/>
    <property type="match status" value="1"/>
</dbReference>
<feature type="disulfide bond" evidence="9">
    <location>
        <begin position="45"/>
        <end position="91"/>
    </location>
</feature>
<evidence type="ECO:0000256" key="7">
    <source>
        <dbReference type="ARBA" id="ARBA00022782"/>
    </source>
</evidence>
<evidence type="ECO:0000256" key="6">
    <source>
        <dbReference type="ARBA" id="ARBA00022729"/>
    </source>
</evidence>
<evidence type="ECO:0000256" key="4">
    <source>
        <dbReference type="ARBA" id="ARBA00022525"/>
    </source>
</evidence>
<evidence type="ECO:0000256" key="8">
    <source>
        <dbReference type="ARBA" id="ARBA00023157"/>
    </source>
</evidence>
<keyword evidence="4" id="KW-0964">Secreted</keyword>
<dbReference type="Pfam" id="PF01392">
    <property type="entry name" value="Fz"/>
    <property type="match status" value="1"/>
</dbReference>
<dbReference type="SUPFAM" id="SSF50242">
    <property type="entry name" value="TIMP-like"/>
    <property type="match status" value="1"/>
</dbReference>
<feature type="domain" description="NTR" evidence="12">
    <location>
        <begin position="160"/>
        <end position="283"/>
    </location>
</feature>
<dbReference type="PROSITE" id="PS50038">
    <property type="entry name" value="FZ"/>
    <property type="match status" value="1"/>
</dbReference>
<dbReference type="GO" id="GO:0060070">
    <property type="term" value="P:canonical Wnt signaling pathway"/>
    <property type="evidence" value="ECO:0007669"/>
    <property type="project" value="TreeGrafter"/>
</dbReference>
<comment type="subcellular location">
    <subcellularLocation>
        <location evidence="1">Secreted</location>
    </subcellularLocation>
</comment>
<proteinExistence type="evidence at transcript level"/>
<feature type="signal peptide" evidence="10">
    <location>
        <begin position="1"/>
        <end position="18"/>
    </location>
</feature>